<evidence type="ECO:0000313" key="2">
    <source>
        <dbReference type="EMBL" id="MCC3265245.1"/>
    </source>
</evidence>
<comment type="caution">
    <text evidence="2">The sequence shown here is derived from an EMBL/GenBank/DDBJ whole genome shotgun (WGS) entry which is preliminary data.</text>
</comment>
<keyword evidence="1" id="KW-0812">Transmembrane</keyword>
<dbReference type="EMBL" id="JAJFZQ010000003">
    <property type="protein sequence ID" value="MCC3265245.1"/>
    <property type="molecule type" value="Genomic_DNA"/>
</dbReference>
<evidence type="ECO:0000313" key="3">
    <source>
        <dbReference type="Proteomes" id="UP001139168"/>
    </source>
</evidence>
<organism evidence="2 3">
    <name type="scientific">Arthrobacter gengyunqii</name>
    <dbReference type="NCBI Taxonomy" id="2886940"/>
    <lineage>
        <taxon>Bacteria</taxon>
        <taxon>Bacillati</taxon>
        <taxon>Actinomycetota</taxon>
        <taxon>Actinomycetes</taxon>
        <taxon>Micrococcales</taxon>
        <taxon>Micrococcaceae</taxon>
        <taxon>Arthrobacter</taxon>
    </lineage>
</organism>
<protein>
    <submittedName>
        <fullName evidence="2">Uncharacterized protein</fullName>
    </submittedName>
</protein>
<evidence type="ECO:0000256" key="1">
    <source>
        <dbReference type="SAM" id="Phobius"/>
    </source>
</evidence>
<dbReference type="RefSeq" id="WP_227890074.1">
    <property type="nucleotide sequence ID" value="NZ_JAJFZQ010000003.1"/>
</dbReference>
<keyword evidence="1" id="KW-0472">Membrane</keyword>
<gene>
    <name evidence="2" type="ORF">LJ752_04175</name>
</gene>
<feature type="transmembrane region" description="Helical" evidence="1">
    <location>
        <begin position="100"/>
        <end position="123"/>
    </location>
</feature>
<sequence length="169" mass="17401">MKNLPLSLTLAAVSGVLTLKSPAGWSPGVRRAYVLAPGAAIGIIAAAAVWKGSQKGREQASAGRIDLVTPAASRSTDGAAGTAPLPSYVRADARPARLPAIGLAVLAATVGITVSGVLAVSLVLDERLETWLLRRGVARPRRVMAVIAAMSSLILDQMMDSKGPEDARK</sequence>
<dbReference type="Proteomes" id="UP001139168">
    <property type="component" value="Unassembled WGS sequence"/>
</dbReference>
<accession>A0ABS8GF99</accession>
<reference evidence="2" key="1">
    <citation type="submission" date="2021-10" db="EMBL/GenBank/DDBJ databases">
        <title>Novel species in genus Arthrobacter.</title>
        <authorList>
            <person name="Liu Y."/>
        </authorList>
    </citation>
    <scope>NUCLEOTIDE SEQUENCE</scope>
    <source>
        <strain evidence="2">Zg-Y786</strain>
    </source>
</reference>
<feature type="transmembrane region" description="Helical" evidence="1">
    <location>
        <begin position="32"/>
        <end position="50"/>
    </location>
</feature>
<proteinExistence type="predicted"/>
<name>A0ABS8GF99_9MICC</name>
<keyword evidence="1" id="KW-1133">Transmembrane helix</keyword>
<keyword evidence="3" id="KW-1185">Reference proteome</keyword>